<feature type="domain" description="Nephrocystin 3-like N-terminal" evidence="3">
    <location>
        <begin position="394"/>
        <end position="549"/>
    </location>
</feature>
<protein>
    <recommendedName>
        <fullName evidence="3">Nephrocystin 3-like N-terminal domain-containing protein</fullName>
    </recommendedName>
</protein>
<dbReference type="Pfam" id="PF24883">
    <property type="entry name" value="NPHP3_N"/>
    <property type="match status" value="1"/>
</dbReference>
<sequence>MSYKPHKKRSPILKRFQTNSRPTSPAPPLGTTVTSASVQSLPLEQPGLVPSTDPQVSVGPDVAGSPHRPWHKRIFSRSGSPASRHDMPSKLTQSQAELGQDQSAPAISAENIPVPKVVSLVHNEIPTGRNNHTAGATSLDADKEARLSNAASQEDNIPPMLTQLQCASTTSDEDIPGPNIDKVSAGRINRAASTTSPDVDTKPQRTKAAVTWAVVKDTLQAVADVSDVFPPLKSATVGVLTVIKRFEAVEDNQEQFSELKMKLDLLIQLLDKYKDNVTPSICEWMKGLAHTLENKSAAIKTMMDGPYRTKLLDSTFNKRFVQEQLQSLTCIIDIILVQTSLEANTTVTNTNITVIKMFHNTILDKVGYVSGSDFDSENNKGCLEGTRVMLLADILMWATDPASPHVFWLNGMAGTGKTTVTESFCSILHRKKNPGASFFCSRHEGRVDIHQIFPSLARGLARRYPSFKMALIKTLEQDIDPVGLSLQKQYQTLILQPAEDAFKGSSEPIILSVDALDECEDAAEITEKFLKAIMDNVPSVTLKFFLAGRPEMALRTNITSASGSQILRLHEIEDHIVERDIELYLNKQLYSIEELREKYTPWPPSELKAIVKRAGKLFIYASTAYKYISYWKGNPCDRLEELASSTQPLAVKGVDELYTIILNAAFSDLVGREKKQIQTCLSSIICAQRPMSAAVCGKLLSITSKGVMKALISLHAVLQVPENNDENERITLYHASFFDFVTSKDKSGTEPWFIDIRRGHSELAGKCLSIMNQELCFNIAGATTSYKSNVEQDLKISAHLQYVCTAWGDHFLLSADENGQLSKQLIERTENFLEEKFLYWLEVLSVNEMVTYGSRTLYRLSKVCYIFPGLFIMN</sequence>
<accession>A0A5C3LNM1</accession>
<reference evidence="4 5" key="1">
    <citation type="journal article" date="2019" name="Nat. Ecol. Evol.">
        <title>Megaphylogeny resolves global patterns of mushroom evolution.</title>
        <authorList>
            <person name="Varga T."/>
            <person name="Krizsan K."/>
            <person name="Foldi C."/>
            <person name="Dima B."/>
            <person name="Sanchez-Garcia M."/>
            <person name="Sanchez-Ramirez S."/>
            <person name="Szollosi G.J."/>
            <person name="Szarkandi J.G."/>
            <person name="Papp V."/>
            <person name="Albert L."/>
            <person name="Andreopoulos W."/>
            <person name="Angelini C."/>
            <person name="Antonin V."/>
            <person name="Barry K.W."/>
            <person name="Bougher N.L."/>
            <person name="Buchanan P."/>
            <person name="Buyck B."/>
            <person name="Bense V."/>
            <person name="Catcheside P."/>
            <person name="Chovatia M."/>
            <person name="Cooper J."/>
            <person name="Damon W."/>
            <person name="Desjardin D."/>
            <person name="Finy P."/>
            <person name="Geml J."/>
            <person name="Haridas S."/>
            <person name="Hughes K."/>
            <person name="Justo A."/>
            <person name="Karasinski D."/>
            <person name="Kautmanova I."/>
            <person name="Kiss B."/>
            <person name="Kocsube S."/>
            <person name="Kotiranta H."/>
            <person name="LaButti K.M."/>
            <person name="Lechner B.E."/>
            <person name="Liimatainen K."/>
            <person name="Lipzen A."/>
            <person name="Lukacs Z."/>
            <person name="Mihaltcheva S."/>
            <person name="Morgado L.N."/>
            <person name="Niskanen T."/>
            <person name="Noordeloos M.E."/>
            <person name="Ohm R.A."/>
            <person name="Ortiz-Santana B."/>
            <person name="Ovrebo C."/>
            <person name="Racz N."/>
            <person name="Riley R."/>
            <person name="Savchenko A."/>
            <person name="Shiryaev A."/>
            <person name="Soop K."/>
            <person name="Spirin V."/>
            <person name="Szebenyi C."/>
            <person name="Tomsovsky M."/>
            <person name="Tulloss R.E."/>
            <person name="Uehling J."/>
            <person name="Grigoriev I.V."/>
            <person name="Vagvolgyi C."/>
            <person name="Papp T."/>
            <person name="Martin F.M."/>
            <person name="Miettinen O."/>
            <person name="Hibbett D.S."/>
            <person name="Nagy L.G."/>
        </authorList>
    </citation>
    <scope>NUCLEOTIDE SEQUENCE [LARGE SCALE GENOMIC DNA]</scope>
    <source>
        <strain evidence="4 5">CBS 166.37</strain>
    </source>
</reference>
<dbReference type="InterPro" id="IPR056884">
    <property type="entry name" value="NPHP3-like_N"/>
</dbReference>
<dbReference type="EMBL" id="ML213635">
    <property type="protein sequence ID" value="TFK34217.1"/>
    <property type="molecule type" value="Genomic_DNA"/>
</dbReference>
<dbReference type="InterPro" id="IPR027417">
    <property type="entry name" value="P-loop_NTPase"/>
</dbReference>
<evidence type="ECO:0000259" key="3">
    <source>
        <dbReference type="Pfam" id="PF24883"/>
    </source>
</evidence>
<dbReference type="Proteomes" id="UP000308652">
    <property type="component" value="Unassembled WGS sequence"/>
</dbReference>
<dbReference type="PANTHER" id="PTHR10039">
    <property type="entry name" value="AMELOGENIN"/>
    <property type="match status" value="1"/>
</dbReference>
<evidence type="ECO:0000256" key="2">
    <source>
        <dbReference type="SAM" id="MobiDB-lite"/>
    </source>
</evidence>
<dbReference type="AlphaFoldDB" id="A0A5C3LNM1"/>
<evidence type="ECO:0000256" key="1">
    <source>
        <dbReference type="ARBA" id="ARBA00022737"/>
    </source>
</evidence>
<gene>
    <name evidence="4" type="ORF">BDQ12DRAFT_764135</name>
</gene>
<dbReference type="PANTHER" id="PTHR10039:SF17">
    <property type="entry name" value="FUNGAL STAND N-TERMINAL GOODBYE DOMAIN-CONTAINING PROTEIN-RELATED"/>
    <property type="match status" value="1"/>
</dbReference>
<dbReference type="SUPFAM" id="SSF52540">
    <property type="entry name" value="P-loop containing nucleoside triphosphate hydrolases"/>
    <property type="match status" value="1"/>
</dbReference>
<keyword evidence="1" id="KW-0677">Repeat</keyword>
<dbReference type="OrthoDB" id="3027122at2759"/>
<feature type="compositionally biased region" description="Polar residues" evidence="2">
    <location>
        <begin position="90"/>
        <end position="105"/>
    </location>
</feature>
<feature type="compositionally biased region" description="Polar residues" evidence="2">
    <location>
        <begin position="31"/>
        <end position="42"/>
    </location>
</feature>
<proteinExistence type="predicted"/>
<organism evidence="4 5">
    <name type="scientific">Crucibulum laeve</name>
    <dbReference type="NCBI Taxonomy" id="68775"/>
    <lineage>
        <taxon>Eukaryota</taxon>
        <taxon>Fungi</taxon>
        <taxon>Dikarya</taxon>
        <taxon>Basidiomycota</taxon>
        <taxon>Agaricomycotina</taxon>
        <taxon>Agaricomycetes</taxon>
        <taxon>Agaricomycetidae</taxon>
        <taxon>Agaricales</taxon>
        <taxon>Agaricineae</taxon>
        <taxon>Nidulariaceae</taxon>
        <taxon>Crucibulum</taxon>
    </lineage>
</organism>
<name>A0A5C3LNM1_9AGAR</name>
<evidence type="ECO:0000313" key="5">
    <source>
        <dbReference type="Proteomes" id="UP000308652"/>
    </source>
</evidence>
<keyword evidence="5" id="KW-1185">Reference proteome</keyword>
<dbReference type="STRING" id="68775.A0A5C3LNM1"/>
<evidence type="ECO:0000313" key="4">
    <source>
        <dbReference type="EMBL" id="TFK34217.1"/>
    </source>
</evidence>
<feature type="region of interest" description="Disordered" evidence="2">
    <location>
        <begin position="1"/>
        <end position="110"/>
    </location>
</feature>
<feature type="compositionally biased region" description="Basic residues" evidence="2">
    <location>
        <begin position="1"/>
        <end position="12"/>
    </location>
</feature>
<dbReference type="Gene3D" id="3.40.50.300">
    <property type="entry name" value="P-loop containing nucleotide triphosphate hydrolases"/>
    <property type="match status" value="1"/>
</dbReference>